<dbReference type="EMBL" id="BCMM01000008">
    <property type="protein sequence ID" value="GAQ61919.1"/>
    <property type="molecule type" value="Genomic_DNA"/>
</dbReference>
<sequence>MTEQPRPPQASPARAAAAPSASYERIRWESAVLARRLHRNDKLVALVLAHYAGPGGVLPEDGIQRTDRMHAMTGLSPASTRQALKNLQKAGLLSRPSGEGRTPTEAARPITLTVPARRWTPRHTGARP</sequence>
<feature type="compositionally biased region" description="Low complexity" evidence="1">
    <location>
        <begin position="11"/>
        <end position="20"/>
    </location>
</feature>
<comment type="caution">
    <text evidence="2">The sequence shown here is derived from an EMBL/GenBank/DDBJ whole genome shotgun (WGS) entry which is preliminary data.</text>
</comment>
<name>A0A100JLV1_STRSC</name>
<evidence type="ECO:0000313" key="3">
    <source>
        <dbReference type="Proteomes" id="UP000067448"/>
    </source>
</evidence>
<accession>A0A100JLV1</accession>
<reference evidence="2 3" key="2">
    <citation type="journal article" date="2016" name="Genome Announc.">
        <title>Draft Genome Sequences of Streptomyces scabiei S58, Streptomyces turgidiscabies T45, and Streptomyces acidiscabies a10, the Pathogens of Potato Common Scab, Isolated in Japan.</title>
        <authorList>
            <person name="Tomihama T."/>
            <person name="Nishi Y."/>
            <person name="Sakai M."/>
            <person name="Ikenaga M."/>
            <person name="Okubo T."/>
            <person name="Ikeda S."/>
        </authorList>
    </citation>
    <scope>NUCLEOTIDE SEQUENCE [LARGE SCALE GENOMIC DNA]</scope>
    <source>
        <strain evidence="2 3">S58</strain>
    </source>
</reference>
<protein>
    <submittedName>
        <fullName evidence="2">Uncharacterized protein</fullName>
    </submittedName>
</protein>
<reference evidence="3" key="1">
    <citation type="submission" date="2015-11" db="EMBL/GenBank/DDBJ databases">
        <authorList>
            <consortium name="Cross-ministerial Strategic Innovation Promotion Program (SIP) consortium"/>
            <person name="Tomihama T."/>
            <person name="Ikenaga M."/>
            <person name="Sakai M."/>
            <person name="Okubo T."/>
            <person name="Ikeda S."/>
        </authorList>
    </citation>
    <scope>NUCLEOTIDE SEQUENCE [LARGE SCALE GENOMIC DNA]</scope>
    <source>
        <strain evidence="3">S58</strain>
    </source>
</reference>
<evidence type="ECO:0000313" key="2">
    <source>
        <dbReference type="EMBL" id="GAQ61919.1"/>
    </source>
</evidence>
<gene>
    <name evidence="2" type="ORF">SsS58_02273</name>
</gene>
<feature type="region of interest" description="Disordered" evidence="1">
    <location>
        <begin position="1"/>
        <end position="20"/>
    </location>
</feature>
<organism evidence="2 3">
    <name type="scientific">Streptomyces scabiei</name>
    <dbReference type="NCBI Taxonomy" id="1930"/>
    <lineage>
        <taxon>Bacteria</taxon>
        <taxon>Bacillati</taxon>
        <taxon>Actinomycetota</taxon>
        <taxon>Actinomycetes</taxon>
        <taxon>Kitasatosporales</taxon>
        <taxon>Streptomycetaceae</taxon>
        <taxon>Streptomyces</taxon>
    </lineage>
</organism>
<feature type="compositionally biased region" description="Basic residues" evidence="1">
    <location>
        <begin position="119"/>
        <end position="128"/>
    </location>
</feature>
<dbReference type="RefSeq" id="WP_059079767.1">
    <property type="nucleotide sequence ID" value="NZ_BCMM01000008.1"/>
</dbReference>
<feature type="region of interest" description="Disordered" evidence="1">
    <location>
        <begin position="92"/>
        <end position="128"/>
    </location>
</feature>
<proteinExistence type="predicted"/>
<dbReference type="Proteomes" id="UP000067448">
    <property type="component" value="Unassembled WGS sequence"/>
</dbReference>
<dbReference type="AlphaFoldDB" id="A0A100JLV1"/>
<feature type="compositionally biased region" description="Pro residues" evidence="1">
    <location>
        <begin position="1"/>
        <end position="10"/>
    </location>
</feature>
<evidence type="ECO:0000256" key="1">
    <source>
        <dbReference type="SAM" id="MobiDB-lite"/>
    </source>
</evidence>
<reference evidence="3" key="3">
    <citation type="submission" date="2016-02" db="EMBL/GenBank/DDBJ databases">
        <title>Draft genome of pathogenic Streptomyces sp. in Japan.</title>
        <authorList>
            <person name="Tomihama T."/>
            <person name="Ikenaga M."/>
            <person name="Sakai M."/>
            <person name="Okubo T."/>
            <person name="Ikeda S."/>
        </authorList>
    </citation>
    <scope>NUCLEOTIDE SEQUENCE [LARGE SCALE GENOMIC DNA]</scope>
    <source>
        <strain evidence="3">S58</strain>
    </source>
</reference>